<accession>A0AAX4FSR2</accession>
<organism evidence="2 3">
    <name type="scientific">Methanoculleus receptaculi</name>
    <dbReference type="NCBI Taxonomy" id="394967"/>
    <lineage>
        <taxon>Archaea</taxon>
        <taxon>Methanobacteriati</taxon>
        <taxon>Methanobacteriota</taxon>
        <taxon>Stenosarchaea group</taxon>
        <taxon>Methanomicrobia</taxon>
        <taxon>Methanomicrobiales</taxon>
        <taxon>Methanomicrobiaceae</taxon>
        <taxon>Methanoculleus</taxon>
    </lineage>
</organism>
<feature type="transmembrane region" description="Helical" evidence="1">
    <location>
        <begin position="115"/>
        <end position="133"/>
    </location>
</feature>
<dbReference type="RefSeq" id="WP_318620452.1">
    <property type="nucleotide sequence ID" value="NZ_CP137642.1"/>
</dbReference>
<evidence type="ECO:0000313" key="2">
    <source>
        <dbReference type="EMBL" id="WOX56981.1"/>
    </source>
</evidence>
<proteinExistence type="predicted"/>
<dbReference type="AlphaFoldDB" id="A0AAX4FSR2"/>
<keyword evidence="3" id="KW-1185">Reference proteome</keyword>
<keyword evidence="1" id="KW-1133">Transmembrane helix</keyword>
<evidence type="ECO:0000256" key="1">
    <source>
        <dbReference type="SAM" id="Phobius"/>
    </source>
</evidence>
<feature type="transmembrane region" description="Helical" evidence="1">
    <location>
        <begin position="139"/>
        <end position="157"/>
    </location>
</feature>
<keyword evidence="1" id="KW-0472">Membrane</keyword>
<evidence type="ECO:0000313" key="3">
    <source>
        <dbReference type="Proteomes" id="UP001305652"/>
    </source>
</evidence>
<dbReference type="GeneID" id="85732810"/>
<dbReference type="KEGG" id="mrc:R6Y96_06595"/>
<name>A0AAX4FSR2_9EURY</name>
<dbReference type="Proteomes" id="UP001305652">
    <property type="component" value="Chromosome"/>
</dbReference>
<keyword evidence="1" id="KW-0812">Transmembrane</keyword>
<gene>
    <name evidence="2" type="ORF">R6Y96_06595</name>
</gene>
<feature type="transmembrane region" description="Helical" evidence="1">
    <location>
        <begin position="52"/>
        <end position="78"/>
    </location>
</feature>
<sequence>MVDREELLTASRREIYDSVPKIVVGVVVAFLIWLFGVLIFQPLANMLGDPLIFGLVGLGSLISAIILIALVLIFIGIFKEVIDVTNALAGYAAAAYSRKETSDEKLERYQRAFRGIAYVILAVIAFLFLLPFIAGIIPVLAGIVLVILVIWAIFILFRSGRLFSGEIERWAADATRKIESHREEMEREEGREE</sequence>
<reference evidence="2 3" key="1">
    <citation type="submission" date="2023-10" db="EMBL/GenBank/DDBJ databases">
        <title>The complete genome sequence of Methanoculleus receptaculi DSM 18860.</title>
        <authorList>
            <person name="Lai S.-J."/>
            <person name="You Y.-T."/>
            <person name="Chen S.-C."/>
        </authorList>
    </citation>
    <scope>NUCLEOTIDE SEQUENCE [LARGE SCALE GENOMIC DNA]</scope>
    <source>
        <strain evidence="2 3">DSM 18860</strain>
    </source>
</reference>
<dbReference type="EMBL" id="CP137642">
    <property type="protein sequence ID" value="WOX56981.1"/>
    <property type="molecule type" value="Genomic_DNA"/>
</dbReference>
<feature type="transmembrane region" description="Helical" evidence="1">
    <location>
        <begin position="21"/>
        <end position="40"/>
    </location>
</feature>
<protein>
    <submittedName>
        <fullName evidence="2">Uncharacterized protein</fullName>
    </submittedName>
</protein>